<dbReference type="SUPFAM" id="SSF52540">
    <property type="entry name" value="P-loop containing nucleoside triphosphate hydrolases"/>
    <property type="match status" value="1"/>
</dbReference>
<evidence type="ECO:0000256" key="3">
    <source>
        <dbReference type="ARBA" id="ARBA00022840"/>
    </source>
</evidence>
<dbReference type="GO" id="GO:0006355">
    <property type="term" value="P:regulation of DNA-templated transcription"/>
    <property type="evidence" value="ECO:0007669"/>
    <property type="project" value="InterPro"/>
</dbReference>
<dbReference type="OrthoDB" id="9803970at2"/>
<dbReference type="SUPFAM" id="SSF55785">
    <property type="entry name" value="PYP-like sensor domain (PAS domain)"/>
    <property type="match status" value="1"/>
</dbReference>
<evidence type="ECO:0000313" key="8">
    <source>
        <dbReference type="EMBL" id="AGL02212.1"/>
    </source>
</evidence>
<sequence length="507" mass="56999">MCAIATYVIALCWKSGFNRRREEVKIVNNIKFPCEGFSEGSLEKNQVVSSSVFWSQEIIDNLDVGIIAVDRNNIITVCNAFADNFLNLNSNVVGCNIYELFFDYSILKIISVGNQLSEELCEHNGLAIYIKRRKIHHRNKWVGNLYIFGPWSLLAEFSAKTELGTVGFSGGYACNDFQENAILKQLQLLEDCNIVAKSGKMLTLLDLCYKVAQYDASVLILGESGVGKEAIARYIHRASKRYDKGKFIGVNCGAFSQDLISSELFGYESGAFTGAKREGKPGLFELAHCGTLFLDEVAELPLDFQVKFLRVLQECQFMRVGGTKNIKVDVRIIAATNQDIMQMVKIGKFRSDLFYRLNVIAINVPPLRERKEDISQLVNHFLRTFNAKYQIIKLFSDETLDLLKNQDWPGNVRELANLVERLILTTNDHVIRPGHLPASFFADHKTEIMAAEGEDLVPLKEAVKGLEKQLVIKALNMYGSTYKAAKVLGVSQSTMARKAKKYGYDIS</sequence>
<dbReference type="Gene3D" id="1.10.10.60">
    <property type="entry name" value="Homeodomain-like"/>
    <property type="match status" value="1"/>
</dbReference>
<gene>
    <name evidence="8" type="ORF">Desgi_2811</name>
</gene>
<dbReference type="STRING" id="767817.Desgi_2811"/>
<dbReference type="HOGENOM" id="CLU_000445_8_1_9"/>
<keyword evidence="1" id="KW-0547">Nucleotide-binding</keyword>
<dbReference type="AlphaFoldDB" id="R4KKV9"/>
<dbReference type="EMBL" id="CP003273">
    <property type="protein sequence ID" value="AGL02212.1"/>
    <property type="molecule type" value="Genomic_DNA"/>
</dbReference>
<organism evidence="8 9">
    <name type="scientific">Desulfoscipio gibsoniae DSM 7213</name>
    <dbReference type="NCBI Taxonomy" id="767817"/>
    <lineage>
        <taxon>Bacteria</taxon>
        <taxon>Bacillati</taxon>
        <taxon>Bacillota</taxon>
        <taxon>Clostridia</taxon>
        <taxon>Eubacteriales</taxon>
        <taxon>Desulfallaceae</taxon>
        <taxon>Desulfoscipio</taxon>
    </lineage>
</organism>
<protein>
    <recommendedName>
        <fullName evidence="6">HTH-type transcriptional regulatory protein TyrR</fullName>
    </recommendedName>
</protein>
<keyword evidence="5" id="KW-0804">Transcription</keyword>
<dbReference type="InterPro" id="IPR030828">
    <property type="entry name" value="HTH_TyrR"/>
</dbReference>
<dbReference type="PROSITE" id="PS00688">
    <property type="entry name" value="SIGMA54_INTERACT_3"/>
    <property type="match status" value="1"/>
</dbReference>
<dbReference type="Proteomes" id="UP000013520">
    <property type="component" value="Chromosome"/>
</dbReference>
<reference evidence="8 9" key="1">
    <citation type="submission" date="2012-01" db="EMBL/GenBank/DDBJ databases">
        <title>Complete sequence of Desulfotomaculum gibsoniae DSM 7213.</title>
        <authorList>
            <consortium name="US DOE Joint Genome Institute"/>
            <person name="Lucas S."/>
            <person name="Han J."/>
            <person name="Lapidus A."/>
            <person name="Cheng J.-F."/>
            <person name="Goodwin L."/>
            <person name="Pitluck S."/>
            <person name="Peters L."/>
            <person name="Ovchinnikova G."/>
            <person name="Teshima H."/>
            <person name="Detter J.C."/>
            <person name="Han C."/>
            <person name="Tapia R."/>
            <person name="Land M."/>
            <person name="Hauser L."/>
            <person name="Kyrpides N."/>
            <person name="Ivanova N."/>
            <person name="Pagani I."/>
            <person name="Parshina S."/>
            <person name="Plugge C."/>
            <person name="Muyzer G."/>
            <person name="Kuever J."/>
            <person name="Ivanova A."/>
            <person name="Nazina T."/>
            <person name="Klenk H.-P."/>
            <person name="Brambilla E."/>
            <person name="Spring S."/>
            <person name="Stams A.F."/>
            <person name="Woyke T."/>
        </authorList>
    </citation>
    <scope>NUCLEOTIDE SEQUENCE [LARGE SCALE GENOMIC DNA]</scope>
    <source>
        <strain evidence="8 9">DSM 7213</strain>
    </source>
</reference>
<dbReference type="Pfam" id="PF18024">
    <property type="entry name" value="HTH_50"/>
    <property type="match status" value="1"/>
</dbReference>
<keyword evidence="3" id="KW-0067">ATP-binding</keyword>
<dbReference type="Pfam" id="PF00158">
    <property type="entry name" value="Sigma54_activat"/>
    <property type="match status" value="1"/>
</dbReference>
<dbReference type="InterPro" id="IPR035965">
    <property type="entry name" value="PAS-like_dom_sf"/>
</dbReference>
<dbReference type="SMART" id="SM00382">
    <property type="entry name" value="AAA"/>
    <property type="match status" value="1"/>
</dbReference>
<dbReference type="InterPro" id="IPR025662">
    <property type="entry name" value="Sigma_54_int_dom_ATP-bd_1"/>
</dbReference>
<dbReference type="InterPro" id="IPR002078">
    <property type="entry name" value="Sigma_54_int"/>
</dbReference>
<dbReference type="InterPro" id="IPR025944">
    <property type="entry name" value="Sigma_54_int_dom_CS"/>
</dbReference>
<dbReference type="PROSITE" id="PS50045">
    <property type="entry name" value="SIGMA54_INTERACT_4"/>
    <property type="match status" value="1"/>
</dbReference>
<dbReference type="GO" id="GO:0005524">
    <property type="term" value="F:ATP binding"/>
    <property type="evidence" value="ECO:0007669"/>
    <property type="project" value="UniProtKB-KW"/>
</dbReference>
<keyword evidence="4" id="KW-0805">Transcription regulation</keyword>
<dbReference type="GO" id="GO:0003677">
    <property type="term" value="F:DNA binding"/>
    <property type="evidence" value="ECO:0007669"/>
    <property type="project" value="UniProtKB-KW"/>
</dbReference>
<dbReference type="Gene3D" id="3.30.450.20">
    <property type="entry name" value="PAS domain"/>
    <property type="match status" value="1"/>
</dbReference>
<evidence type="ECO:0000256" key="6">
    <source>
        <dbReference type="ARBA" id="ARBA00029500"/>
    </source>
</evidence>
<dbReference type="Gene3D" id="1.10.8.60">
    <property type="match status" value="1"/>
</dbReference>
<dbReference type="PANTHER" id="PTHR32071">
    <property type="entry name" value="TRANSCRIPTIONAL REGULATORY PROTEIN"/>
    <property type="match status" value="1"/>
</dbReference>
<evidence type="ECO:0000256" key="4">
    <source>
        <dbReference type="ARBA" id="ARBA00023015"/>
    </source>
</evidence>
<dbReference type="PROSITE" id="PS00675">
    <property type="entry name" value="SIGMA54_INTERACT_1"/>
    <property type="match status" value="1"/>
</dbReference>
<evidence type="ECO:0000313" key="9">
    <source>
        <dbReference type="Proteomes" id="UP000013520"/>
    </source>
</evidence>
<feature type="domain" description="Sigma-54 factor interaction" evidence="7">
    <location>
        <begin position="194"/>
        <end position="424"/>
    </location>
</feature>
<dbReference type="SUPFAM" id="SSF46689">
    <property type="entry name" value="Homeodomain-like"/>
    <property type="match status" value="1"/>
</dbReference>
<keyword evidence="8" id="KW-0238">DNA-binding</keyword>
<dbReference type="InterPro" id="IPR027417">
    <property type="entry name" value="P-loop_NTPase"/>
</dbReference>
<evidence type="ECO:0000256" key="2">
    <source>
        <dbReference type="ARBA" id="ARBA00022797"/>
    </source>
</evidence>
<dbReference type="Pfam" id="PF25601">
    <property type="entry name" value="AAA_lid_14"/>
    <property type="match status" value="1"/>
</dbReference>
<dbReference type="CDD" id="cd00009">
    <property type="entry name" value="AAA"/>
    <property type="match status" value="1"/>
</dbReference>
<keyword evidence="9" id="KW-1185">Reference proteome</keyword>
<dbReference type="InterPro" id="IPR058031">
    <property type="entry name" value="AAA_lid_NorR"/>
</dbReference>
<dbReference type="eggNOG" id="COG3829">
    <property type="taxonomic scope" value="Bacteria"/>
</dbReference>
<keyword evidence="2" id="KW-0058">Aromatic hydrocarbons catabolism</keyword>
<evidence type="ECO:0000259" key="7">
    <source>
        <dbReference type="PROSITE" id="PS50045"/>
    </source>
</evidence>
<proteinExistence type="predicted"/>
<evidence type="ECO:0000256" key="5">
    <source>
        <dbReference type="ARBA" id="ARBA00023163"/>
    </source>
</evidence>
<name>R4KKV9_9FIRM</name>
<dbReference type="PANTHER" id="PTHR32071:SF57">
    <property type="entry name" value="C4-DICARBOXYLATE TRANSPORT TRANSCRIPTIONAL REGULATORY PROTEIN DCTD"/>
    <property type="match status" value="1"/>
</dbReference>
<dbReference type="InterPro" id="IPR009057">
    <property type="entry name" value="Homeodomain-like_sf"/>
</dbReference>
<dbReference type="FunFam" id="3.40.50.300:FF:000006">
    <property type="entry name" value="DNA-binding transcriptional regulator NtrC"/>
    <property type="match status" value="1"/>
</dbReference>
<accession>R4KKV9</accession>
<dbReference type="KEGG" id="dgi:Desgi_2811"/>
<dbReference type="Gene3D" id="3.40.50.300">
    <property type="entry name" value="P-loop containing nucleotide triphosphate hydrolases"/>
    <property type="match status" value="1"/>
</dbReference>
<dbReference type="InterPro" id="IPR003593">
    <property type="entry name" value="AAA+_ATPase"/>
</dbReference>
<evidence type="ECO:0000256" key="1">
    <source>
        <dbReference type="ARBA" id="ARBA00022741"/>
    </source>
</evidence>